<keyword evidence="5" id="KW-1185">Reference proteome</keyword>
<dbReference type="InterPro" id="IPR050738">
    <property type="entry name" value="Sulfatase"/>
</dbReference>
<protein>
    <submittedName>
        <fullName evidence="4">Sulfatase</fullName>
    </submittedName>
</protein>
<name>A0A2D0NBN5_FLAN2</name>
<keyword evidence="2" id="KW-0378">Hydrolase</keyword>
<evidence type="ECO:0000313" key="5">
    <source>
        <dbReference type="Proteomes" id="UP000223913"/>
    </source>
</evidence>
<evidence type="ECO:0000259" key="3">
    <source>
        <dbReference type="Pfam" id="PF00884"/>
    </source>
</evidence>
<feature type="domain" description="Sulfatase N-terminal" evidence="3">
    <location>
        <begin position="22"/>
        <end position="301"/>
    </location>
</feature>
<dbReference type="Proteomes" id="UP000223913">
    <property type="component" value="Unassembled WGS sequence"/>
</dbReference>
<proteinExistence type="inferred from homology"/>
<gene>
    <name evidence="4" type="ORF">CRP01_13155</name>
</gene>
<dbReference type="PANTHER" id="PTHR42693">
    <property type="entry name" value="ARYLSULFATASE FAMILY MEMBER"/>
    <property type="match status" value="1"/>
</dbReference>
<accession>A0A2D0NBN5</accession>
<dbReference type="Gene3D" id="3.40.720.10">
    <property type="entry name" value="Alkaline Phosphatase, subunit A"/>
    <property type="match status" value="1"/>
</dbReference>
<dbReference type="CDD" id="cd16027">
    <property type="entry name" value="SGSH"/>
    <property type="match status" value="1"/>
</dbReference>
<dbReference type="EMBL" id="PDUD01000019">
    <property type="protein sequence ID" value="PHN05921.1"/>
    <property type="molecule type" value="Genomic_DNA"/>
</dbReference>
<evidence type="ECO:0000256" key="2">
    <source>
        <dbReference type="ARBA" id="ARBA00022801"/>
    </source>
</evidence>
<dbReference type="RefSeq" id="WP_099150514.1">
    <property type="nucleotide sequence ID" value="NZ_PDUD01000019.1"/>
</dbReference>
<dbReference type="SUPFAM" id="SSF53649">
    <property type="entry name" value="Alkaline phosphatase-like"/>
    <property type="match status" value="1"/>
</dbReference>
<dbReference type="Pfam" id="PF00884">
    <property type="entry name" value="Sulfatase"/>
    <property type="match status" value="1"/>
</dbReference>
<reference evidence="4 5" key="1">
    <citation type="submission" date="2017-10" db="EMBL/GenBank/DDBJ databases">
        <title>The draft genome sequence of Lewinella nigricans NBRC 102662.</title>
        <authorList>
            <person name="Wang K."/>
        </authorList>
    </citation>
    <scope>NUCLEOTIDE SEQUENCE [LARGE SCALE GENOMIC DNA]</scope>
    <source>
        <strain evidence="4 5">NBRC 102662</strain>
    </source>
</reference>
<dbReference type="InterPro" id="IPR000917">
    <property type="entry name" value="Sulfatase_N"/>
</dbReference>
<sequence length="484" mass="55094">MKRLLLLAGLLLPLLVIGRERPNILFIISEDNGPELGSYGAPVKTPHLDRLAKRGVLFNRAFVPQAGCSQSRAAILSGLYPHQNGQIGLATWKYHMYREATPNIPRSLQTAGYRTGIIGKLHVNPESAFPFDFTAIPGSNFARKDMDQYAAHAEKFINESDQPFYLQVNYPDAHAPFIPQVDNRPKKPLTGDEAAALPYMALDHSKLRSSTADYYNCMMRLDTYIGDLIKVLKKSGKYRNTLIIYIGDHGADLLRGKRTSYEGGLRIPLIVSWPGVARRNIRLEQLTSTIDLYPTFLEVAGLPVPAYLPGRSILPLLRGEEVAWRRYLFTEFHVHSNHNPYPQRTVRDDRYKLIWNPLAGTTNPGYAFTLANTVKIPEEEILEAASPQVREAYLRIKSPPEFELYDLQADPFEINDLSEDPDRAEILERLRTELRNWQQRTRDPLIDPDKARRLFDLIRETGIDRPRKTVPYAEFLDPGLDFEG</sequence>
<comment type="similarity">
    <text evidence="1">Belongs to the sulfatase family.</text>
</comment>
<organism evidence="4 5">
    <name type="scientific">Flavilitoribacter nigricans (strain ATCC 23147 / DSM 23189 / NBRC 102662 / NCIMB 1420 / SS-2)</name>
    <name type="common">Lewinella nigricans</name>
    <dbReference type="NCBI Taxonomy" id="1122177"/>
    <lineage>
        <taxon>Bacteria</taxon>
        <taxon>Pseudomonadati</taxon>
        <taxon>Bacteroidota</taxon>
        <taxon>Saprospiria</taxon>
        <taxon>Saprospirales</taxon>
        <taxon>Lewinellaceae</taxon>
        <taxon>Flavilitoribacter</taxon>
    </lineage>
</organism>
<dbReference type="InterPro" id="IPR017850">
    <property type="entry name" value="Alkaline_phosphatase_core_sf"/>
</dbReference>
<dbReference type="GO" id="GO:0004065">
    <property type="term" value="F:arylsulfatase activity"/>
    <property type="evidence" value="ECO:0007669"/>
    <property type="project" value="TreeGrafter"/>
</dbReference>
<evidence type="ECO:0000313" key="4">
    <source>
        <dbReference type="EMBL" id="PHN05921.1"/>
    </source>
</evidence>
<evidence type="ECO:0000256" key="1">
    <source>
        <dbReference type="ARBA" id="ARBA00008779"/>
    </source>
</evidence>
<dbReference type="PANTHER" id="PTHR42693:SF53">
    <property type="entry name" value="ENDO-4-O-SULFATASE"/>
    <property type="match status" value="1"/>
</dbReference>
<dbReference type="AlphaFoldDB" id="A0A2D0NBN5"/>
<dbReference type="OrthoDB" id="9789742at2"/>
<comment type="caution">
    <text evidence="4">The sequence shown here is derived from an EMBL/GenBank/DDBJ whole genome shotgun (WGS) entry which is preliminary data.</text>
</comment>